<accession>A0A834RF34</accession>
<dbReference type="Pfam" id="PF00005">
    <property type="entry name" value="ABC_tran"/>
    <property type="match status" value="2"/>
</dbReference>
<dbReference type="EMBL" id="WVUK01000047">
    <property type="protein sequence ID" value="KAF7495573.1"/>
    <property type="molecule type" value="Genomic_DNA"/>
</dbReference>
<dbReference type="Gene3D" id="3.40.50.300">
    <property type="entry name" value="P-loop containing nucleotide triphosphate hydrolases"/>
    <property type="match status" value="2"/>
</dbReference>
<keyword evidence="5" id="KW-0547">Nucleotide-binding</keyword>
<feature type="transmembrane region" description="Helical" evidence="9">
    <location>
        <begin position="144"/>
        <end position="171"/>
    </location>
</feature>
<keyword evidence="14" id="KW-1185">Reference proteome</keyword>
<dbReference type="InterPro" id="IPR011527">
    <property type="entry name" value="ABC1_TM_dom"/>
</dbReference>
<evidence type="ECO:0000313" key="12">
    <source>
        <dbReference type="EMBL" id="KAF7495573.1"/>
    </source>
</evidence>
<feature type="domain" description="ABC transporter" evidence="10">
    <location>
        <begin position="419"/>
        <end position="650"/>
    </location>
</feature>
<dbReference type="GO" id="GO:0016887">
    <property type="term" value="F:ATP hydrolysis activity"/>
    <property type="evidence" value="ECO:0007669"/>
    <property type="project" value="InterPro"/>
</dbReference>
<keyword evidence="4 9" id="KW-0812">Transmembrane</keyword>
<evidence type="ECO:0000256" key="6">
    <source>
        <dbReference type="ARBA" id="ARBA00022840"/>
    </source>
</evidence>
<reference evidence="14" key="1">
    <citation type="journal article" date="2020" name="PLoS Negl. Trop. Dis.">
        <title>High-quality nuclear genome for Sarcoptes scabiei-A critical resource for a neglected parasite.</title>
        <authorList>
            <person name="Korhonen P.K."/>
            <person name="Gasser R.B."/>
            <person name="Ma G."/>
            <person name="Wang T."/>
            <person name="Stroehlein A.J."/>
            <person name="Young N.D."/>
            <person name="Ang C.S."/>
            <person name="Fernando D.D."/>
            <person name="Lu H.C."/>
            <person name="Taylor S."/>
            <person name="Reynolds S.L."/>
            <person name="Mofiz E."/>
            <person name="Najaraj S.H."/>
            <person name="Gowda H."/>
            <person name="Madugundu A."/>
            <person name="Renuse S."/>
            <person name="Holt D."/>
            <person name="Pandey A."/>
            <person name="Papenfuss A.T."/>
            <person name="Fischer K."/>
        </authorList>
    </citation>
    <scope>NUCLEOTIDE SEQUENCE [LARGE SCALE GENOMIC DNA]</scope>
</reference>
<evidence type="ECO:0000313" key="14">
    <source>
        <dbReference type="Proteomes" id="UP000070412"/>
    </source>
</evidence>
<dbReference type="PANTHER" id="PTHR24223:SF456">
    <property type="entry name" value="MULTIDRUG RESISTANCE-ASSOCIATED PROTEIN LETHAL(2)03659"/>
    <property type="match status" value="1"/>
</dbReference>
<evidence type="ECO:0000256" key="7">
    <source>
        <dbReference type="ARBA" id="ARBA00022989"/>
    </source>
</evidence>
<organism evidence="12">
    <name type="scientific">Sarcoptes scabiei</name>
    <name type="common">Itch mite</name>
    <name type="synonym">Acarus scabiei</name>
    <dbReference type="NCBI Taxonomy" id="52283"/>
    <lineage>
        <taxon>Eukaryota</taxon>
        <taxon>Metazoa</taxon>
        <taxon>Ecdysozoa</taxon>
        <taxon>Arthropoda</taxon>
        <taxon>Chelicerata</taxon>
        <taxon>Arachnida</taxon>
        <taxon>Acari</taxon>
        <taxon>Acariformes</taxon>
        <taxon>Sarcoptiformes</taxon>
        <taxon>Astigmata</taxon>
        <taxon>Psoroptidia</taxon>
        <taxon>Sarcoptoidea</taxon>
        <taxon>Sarcoptidae</taxon>
        <taxon>Sarcoptinae</taxon>
        <taxon>Sarcoptes</taxon>
    </lineage>
</organism>
<dbReference type="InterPro" id="IPR050173">
    <property type="entry name" value="ABC_transporter_C-like"/>
</dbReference>
<dbReference type="OrthoDB" id="6500128at2759"/>
<evidence type="ECO:0000256" key="4">
    <source>
        <dbReference type="ARBA" id="ARBA00022692"/>
    </source>
</evidence>
<keyword evidence="7 9" id="KW-1133">Transmembrane helix</keyword>
<evidence type="ECO:0000256" key="3">
    <source>
        <dbReference type="ARBA" id="ARBA00022448"/>
    </source>
</evidence>
<dbReference type="InterPro" id="IPR003439">
    <property type="entry name" value="ABC_transporter-like_ATP-bd"/>
</dbReference>
<evidence type="ECO:0000256" key="5">
    <source>
        <dbReference type="ARBA" id="ARBA00022741"/>
    </source>
</evidence>
<dbReference type="GO" id="GO:0016020">
    <property type="term" value="C:membrane"/>
    <property type="evidence" value="ECO:0007669"/>
    <property type="project" value="UniProtKB-SubCell"/>
</dbReference>
<feature type="domain" description="ABC transmembrane type-1" evidence="11">
    <location>
        <begin position="123"/>
        <end position="370"/>
    </location>
</feature>
<dbReference type="InterPro" id="IPR027417">
    <property type="entry name" value="P-loop_NTPase"/>
</dbReference>
<dbReference type="PROSITE" id="PS00211">
    <property type="entry name" value="ABC_TRANSPORTER_1"/>
    <property type="match status" value="2"/>
</dbReference>
<evidence type="ECO:0000256" key="9">
    <source>
        <dbReference type="SAM" id="Phobius"/>
    </source>
</evidence>
<dbReference type="SMART" id="SM00382">
    <property type="entry name" value="AAA"/>
    <property type="match status" value="2"/>
</dbReference>
<feature type="transmembrane region" description="Helical" evidence="9">
    <location>
        <begin position="217"/>
        <end position="239"/>
    </location>
</feature>
<dbReference type="Gene3D" id="1.20.1560.10">
    <property type="entry name" value="ABC transporter type 1, transmembrane domain"/>
    <property type="match status" value="2"/>
</dbReference>
<dbReference type="InterPro" id="IPR017871">
    <property type="entry name" value="ABC_transporter-like_CS"/>
</dbReference>
<dbReference type="PROSITE" id="PS50893">
    <property type="entry name" value="ABC_TRANSPORTER_2"/>
    <property type="match status" value="2"/>
</dbReference>
<feature type="transmembrane region" description="Helical" evidence="9">
    <location>
        <begin position="746"/>
        <end position="765"/>
    </location>
</feature>
<evidence type="ECO:0000256" key="8">
    <source>
        <dbReference type="ARBA" id="ARBA00023136"/>
    </source>
</evidence>
<feature type="domain" description="ABC transporter" evidence="10">
    <location>
        <begin position="906"/>
        <end position="1152"/>
    </location>
</feature>
<comment type="similarity">
    <text evidence="2">Belongs to the ABC transporter superfamily. ABCC family. Conjugate transporter (TC 3.A.1.208) subfamily.</text>
</comment>
<feature type="transmembrane region" description="Helical" evidence="9">
    <location>
        <begin position="772"/>
        <end position="790"/>
    </location>
</feature>
<feature type="transmembrane region" description="Helical" evidence="9">
    <location>
        <begin position="848"/>
        <end position="871"/>
    </location>
</feature>
<evidence type="ECO:0000259" key="10">
    <source>
        <dbReference type="PROSITE" id="PS50893"/>
    </source>
</evidence>
<evidence type="ECO:0000256" key="1">
    <source>
        <dbReference type="ARBA" id="ARBA00004141"/>
    </source>
</evidence>
<comment type="subcellular location">
    <subcellularLocation>
        <location evidence="1">Membrane</location>
        <topology evidence="1">Multi-pass membrane protein</topology>
    </subcellularLocation>
</comment>
<dbReference type="PANTHER" id="PTHR24223">
    <property type="entry name" value="ATP-BINDING CASSETTE SUB-FAMILY C"/>
    <property type="match status" value="1"/>
</dbReference>
<keyword evidence="8 9" id="KW-0472">Membrane</keyword>
<dbReference type="GO" id="GO:0140359">
    <property type="term" value="F:ABC-type transporter activity"/>
    <property type="evidence" value="ECO:0007669"/>
    <property type="project" value="InterPro"/>
</dbReference>
<name>A0A834RF34_SARSC</name>
<feature type="transmembrane region" description="Helical" evidence="9">
    <location>
        <begin position="20"/>
        <end position="41"/>
    </location>
</feature>
<sequence length="1158" mass="134790">MMNHNHCSGTLFQNSKQKFLAFFLTIYQICVNNFYSNRIWLRYWWSRFLMILDPLNPMMDYFPREKSLIQHQKFLKHYNNVDKQFKFSRSKFFNSLCHTFKHDALIPFSLILIQDCFLKSLRSIMIGWIIRNLLSESSSSIDRIWIISALCSSSLLLILMHHLSMFLLFRLSIRAKIIWSTMIYNKCLVIASNSEYRMDRTKIFDLLTNQTRRFDEFFLLFNYLIVVPIQTIIILIISFDYLGPISFIILTIIALITYANAFYSQKLSILRNKSMLFTRKRLQLFNEIIRNLSLIRTYSIENRFLNRLFLLRRIEIQKLHRPLMNRCVMLSLSFISSRLILYVSILISIYLFDCGGKFTIETIMVSIELFEKLRHSLIWSFPQAISSLIDMQLVCKNIDRFLSEPEHRSNVLTNVISNEKSVSVQRLQLPNCSDPSKSICLQIKPNQILWIIGSIGSGKTAFLKTLLSELSTSIEFDRIEINGSIAYASQNFHSINGTIRDNIVFTREFNQDLYRNVLKMSSLDYDLKELPMNDQTIIDDGGSNLSGGQKARINLARALYSDADILLLDDIFSSIDSETANRINRECLHSVSSRDKIFLSSIIEPKQFASNSSNVFQDNFDFLRNGSFGFGSIYLVLFTSIVSQISSIVCDHWLTRFDSMYGTDQQERFMQIYTAIILTSLMFAILRSKTFYLLCHQSSEIFHNKMSRLLFQSTQSNRIPFGILLSQFSKDIGILDENLPSILFELNLSIGQVSTVIIIIMVFLNRFMALTTLIYIVLMVLILCCFIRTFQKIRLIELKARDAIYAHLNSSIDGLISLRVYKVEENFRQKFNSLLDCHTVALFLQNSFARFLCFAIDLLSVIYITFILSLLQVSLLELKEKKLLVSCLPWIFNLIGLSQWACKRIVDLDLITNSYRNFSNIQNLSRSQRSNGQLRLMPASQLREDWNLWSKWFGKSSFINALLRLVPFDGSITFDGIDITNIDLKNLHQKVIIITQNLVLFGGTIRENLNLLGSYDDQQLWEVLEQVCLRSLIESFDSKLDQSIETARLSKGQKQLICLARAILRYRFDAQQTSLVIFDEPTAFVDEKTDEILQKKINQIFLKSTMITIAHRIKTILDCDRILVFEQNRIVEDDSPERLLRNPSSYFSRLHQQNHTLR</sequence>
<evidence type="ECO:0000313" key="13">
    <source>
        <dbReference type="EnsemblMetazoa" id="KAF7495573.1"/>
    </source>
</evidence>
<dbReference type="Pfam" id="PF00664">
    <property type="entry name" value="ABC_membrane"/>
    <property type="match status" value="2"/>
</dbReference>
<dbReference type="EnsemblMetazoa" id="SSS_4643s_mrna">
    <property type="protein sequence ID" value="KAF7495573.1"/>
    <property type="gene ID" value="SSS_4643"/>
</dbReference>
<dbReference type="Proteomes" id="UP000070412">
    <property type="component" value="Unassembled WGS sequence"/>
</dbReference>
<dbReference type="InterPro" id="IPR003593">
    <property type="entry name" value="AAA+_ATPase"/>
</dbReference>
<dbReference type="AlphaFoldDB" id="A0A834RF34"/>
<feature type="transmembrane region" description="Helical" evidence="9">
    <location>
        <begin position="245"/>
        <end position="263"/>
    </location>
</feature>
<reference evidence="13" key="3">
    <citation type="submission" date="2022-06" db="UniProtKB">
        <authorList>
            <consortium name="EnsemblMetazoa"/>
        </authorList>
    </citation>
    <scope>IDENTIFICATION</scope>
</reference>
<keyword evidence="6" id="KW-0067">ATP-binding</keyword>
<feature type="transmembrane region" description="Helical" evidence="9">
    <location>
        <begin position="628"/>
        <end position="649"/>
    </location>
</feature>
<dbReference type="InterPro" id="IPR036640">
    <property type="entry name" value="ABC1_TM_sf"/>
</dbReference>
<evidence type="ECO:0000259" key="11">
    <source>
        <dbReference type="PROSITE" id="PS50929"/>
    </source>
</evidence>
<feature type="transmembrane region" description="Helical" evidence="9">
    <location>
        <begin position="669"/>
        <end position="686"/>
    </location>
</feature>
<dbReference type="SUPFAM" id="SSF90123">
    <property type="entry name" value="ABC transporter transmembrane region"/>
    <property type="match status" value="2"/>
</dbReference>
<feature type="domain" description="ABC transmembrane type-1" evidence="11">
    <location>
        <begin position="672"/>
        <end position="868"/>
    </location>
</feature>
<proteinExistence type="inferred from homology"/>
<dbReference type="GO" id="GO:0005524">
    <property type="term" value="F:ATP binding"/>
    <property type="evidence" value="ECO:0007669"/>
    <property type="project" value="UniProtKB-KW"/>
</dbReference>
<protein>
    <submittedName>
        <fullName evidence="12">Multidrug resistance-associated protein 4</fullName>
    </submittedName>
</protein>
<evidence type="ECO:0000256" key="2">
    <source>
        <dbReference type="ARBA" id="ARBA00009726"/>
    </source>
</evidence>
<dbReference type="PROSITE" id="PS50929">
    <property type="entry name" value="ABC_TM1F"/>
    <property type="match status" value="2"/>
</dbReference>
<keyword evidence="3" id="KW-0813">Transport</keyword>
<dbReference type="SUPFAM" id="SSF52540">
    <property type="entry name" value="P-loop containing nucleoside triphosphate hydrolases"/>
    <property type="match status" value="2"/>
</dbReference>
<gene>
    <name evidence="12" type="ORF">SSS_4643</name>
</gene>
<reference evidence="12" key="2">
    <citation type="submission" date="2020-01" db="EMBL/GenBank/DDBJ databases">
        <authorList>
            <person name="Korhonen P.K.K."/>
            <person name="Guangxu M.G."/>
            <person name="Wang T.W."/>
            <person name="Stroehlein A.J.S."/>
            <person name="Young N.D."/>
            <person name="Ang C.-S.A."/>
            <person name="Fernando D.W.F."/>
            <person name="Lu H.L."/>
            <person name="Taylor S.T."/>
            <person name="Ehtesham M.E.M."/>
            <person name="Najaraj S.H.N."/>
            <person name="Harsha G.H.G."/>
            <person name="Madugundu A.M."/>
            <person name="Renuse S.R."/>
            <person name="Holt D.H."/>
            <person name="Pandey A.P."/>
            <person name="Papenfuss A.P."/>
            <person name="Gasser R.B.G."/>
            <person name="Fischer K.F."/>
        </authorList>
    </citation>
    <scope>NUCLEOTIDE SEQUENCE</scope>
    <source>
        <strain evidence="12">SSS_KF_BRIS2020</strain>
    </source>
</reference>